<evidence type="ECO:0000313" key="2">
    <source>
        <dbReference type="EMBL" id="GEU76578.1"/>
    </source>
</evidence>
<dbReference type="AlphaFoldDB" id="A0A6L2MRI2"/>
<reference evidence="2" key="1">
    <citation type="journal article" date="2019" name="Sci. Rep.">
        <title>Draft genome of Tanacetum cinerariifolium, the natural source of mosquito coil.</title>
        <authorList>
            <person name="Yamashiro T."/>
            <person name="Shiraishi A."/>
            <person name="Satake H."/>
            <person name="Nakayama K."/>
        </authorList>
    </citation>
    <scope>NUCLEOTIDE SEQUENCE</scope>
</reference>
<dbReference type="GO" id="GO:0016787">
    <property type="term" value="F:hydrolase activity"/>
    <property type="evidence" value="ECO:0007669"/>
    <property type="project" value="UniProtKB-KW"/>
</dbReference>
<name>A0A6L2MRI2_TANCI</name>
<evidence type="ECO:0000256" key="1">
    <source>
        <dbReference type="SAM" id="MobiDB-lite"/>
    </source>
</evidence>
<gene>
    <name evidence="2" type="ORF">Tci_048556</name>
</gene>
<proteinExistence type="predicted"/>
<dbReference type="EMBL" id="BKCJ010007308">
    <property type="protein sequence ID" value="GEU76578.1"/>
    <property type="molecule type" value="Genomic_DNA"/>
</dbReference>
<keyword evidence="2" id="KW-0378">Hydrolase</keyword>
<protein>
    <submittedName>
        <fullName evidence="2">Ubiquitin hydrolase</fullName>
    </submittedName>
</protein>
<feature type="region of interest" description="Disordered" evidence="1">
    <location>
        <begin position="1"/>
        <end position="21"/>
    </location>
</feature>
<sequence length="354" mass="40643">MVKSSSSSENEPCCSKSCKKNTDSLNSKITELTDKLGDRENMLFHYKAGLAQVEARLAEHKNQELKYCEKIKVLEFKVESRADCIESLTKKLELIKKEKKGLDSKLAGFQTASKDLDNLLESQRSHKNKEGLGYSVVPPPPAQVYSPPKKDMSWTGLPEFADDTITDYSRPSPAIEIDKAAERPKTDKGETVKKPAVKYAELYRKPSKKSTVRGNQRNWNNLKSQQLGENFVIKNKVCFNCGDFNHLSYDYYKWVEQRKSRPKNNYTHKSMPPRDDFHKTGRLPSRTTRPNMNAAPRPHVNNARPQTTQDLMIILIQRVKRLERELKARTPHTKIHKVDRGRSKSVMAWVPKKV</sequence>
<accession>A0A6L2MRI2</accession>
<feature type="compositionally biased region" description="Low complexity" evidence="1">
    <location>
        <begin position="1"/>
        <end position="14"/>
    </location>
</feature>
<comment type="caution">
    <text evidence="2">The sequence shown here is derived from an EMBL/GenBank/DDBJ whole genome shotgun (WGS) entry which is preliminary data.</text>
</comment>
<organism evidence="2">
    <name type="scientific">Tanacetum cinerariifolium</name>
    <name type="common">Dalmatian daisy</name>
    <name type="synonym">Chrysanthemum cinerariifolium</name>
    <dbReference type="NCBI Taxonomy" id="118510"/>
    <lineage>
        <taxon>Eukaryota</taxon>
        <taxon>Viridiplantae</taxon>
        <taxon>Streptophyta</taxon>
        <taxon>Embryophyta</taxon>
        <taxon>Tracheophyta</taxon>
        <taxon>Spermatophyta</taxon>
        <taxon>Magnoliopsida</taxon>
        <taxon>eudicotyledons</taxon>
        <taxon>Gunneridae</taxon>
        <taxon>Pentapetalae</taxon>
        <taxon>asterids</taxon>
        <taxon>campanulids</taxon>
        <taxon>Asterales</taxon>
        <taxon>Asteraceae</taxon>
        <taxon>Asteroideae</taxon>
        <taxon>Anthemideae</taxon>
        <taxon>Anthemidinae</taxon>
        <taxon>Tanacetum</taxon>
    </lineage>
</organism>
<feature type="region of interest" description="Disordered" evidence="1">
    <location>
        <begin position="263"/>
        <end position="303"/>
    </location>
</feature>